<evidence type="ECO:0000313" key="5">
    <source>
        <dbReference type="Proteomes" id="UP000322025"/>
    </source>
</evidence>
<dbReference type="SUPFAM" id="SSF51735">
    <property type="entry name" value="NAD(P)-binding Rossmann-fold domains"/>
    <property type="match status" value="1"/>
</dbReference>
<dbReference type="Gene3D" id="3.40.50.720">
    <property type="entry name" value="NAD(P)-binding Rossmann-like Domain"/>
    <property type="match status" value="1"/>
</dbReference>
<dbReference type="PANTHER" id="PTHR43377:SF1">
    <property type="entry name" value="BILIVERDIN REDUCTASE A"/>
    <property type="match status" value="1"/>
</dbReference>
<name>A0A5M9HZ88_9FIRM</name>
<dbReference type="InterPro" id="IPR000683">
    <property type="entry name" value="Gfo/Idh/MocA-like_OxRdtase_N"/>
</dbReference>
<dbReference type="Proteomes" id="UP000322025">
    <property type="component" value="Unassembled WGS sequence"/>
</dbReference>
<sequence length="368" mass="41258">MINYGVVGVGYFGAELARIMKKENDAKIVSVFDPENGEKIAQELGCDAEQSLDSLVSREDIDCVIVATPNYLHKEPVIKAAEHGKNVFCEKPIALSYKDCDEMVRACEENNVIFMAGHIMNFFHGVHYAKELINKGKIGKVLYCHSARNGWEDVQPSISWKKIREKSGGHLYHHIHELDCVQFIMGGMPEEVTMEAGNVAHQGEAFGDEDDMLFITARFSNGRYAVMEWGSAFHWPEHYLLIQGTKGAIKLDMFDAGGTLKVDGKEEHFLLHESKEEDENRTSIYHGTEMDGAIQYGKPGKTPPLWLQGVMNKEMKYLNDIMHGMEPDDEFRPLLTGEAARAAIATADACTKSRVENRKVKLSEIVGE</sequence>
<feature type="domain" description="Gfo/Idh/MocA-like oxidoreductase N-terminal" evidence="2">
    <location>
        <begin position="2"/>
        <end position="118"/>
    </location>
</feature>
<dbReference type="Pfam" id="PF02894">
    <property type="entry name" value="GFO_IDH_MocA_C"/>
    <property type="match status" value="1"/>
</dbReference>
<reference evidence="4" key="1">
    <citation type="submission" date="2019-07" db="EMBL/GenBank/DDBJ databases">
        <authorList>
            <person name="Wongkuna S."/>
            <person name="Scaria J."/>
        </authorList>
    </citation>
    <scope>NUCLEOTIDE SEQUENCE [LARGE SCALE GENOMIC DNA]</scope>
    <source>
        <strain evidence="4">SW178</strain>
    </source>
</reference>
<dbReference type="EMBL" id="VMSO01000016">
    <property type="protein sequence ID" value="KAA8500799.1"/>
    <property type="molecule type" value="Genomic_DNA"/>
</dbReference>
<dbReference type="AlphaFoldDB" id="A0A5M9HZ88"/>
<dbReference type="SUPFAM" id="SSF55347">
    <property type="entry name" value="Glyceraldehyde-3-phosphate dehydrogenase-like, C-terminal domain"/>
    <property type="match status" value="1"/>
</dbReference>
<dbReference type="OrthoDB" id="9783105at2"/>
<dbReference type="RefSeq" id="WP_150311231.1">
    <property type="nucleotide sequence ID" value="NZ_VMSO01000016.1"/>
</dbReference>
<dbReference type="Pfam" id="PF01408">
    <property type="entry name" value="GFO_IDH_MocA"/>
    <property type="match status" value="1"/>
</dbReference>
<dbReference type="InterPro" id="IPR051450">
    <property type="entry name" value="Gfo/Idh/MocA_Oxidoreductases"/>
</dbReference>
<proteinExistence type="inferred from homology"/>
<comment type="similarity">
    <text evidence="1">Belongs to the Gfo/Idh/MocA family.</text>
</comment>
<protein>
    <submittedName>
        <fullName evidence="4">Gfo/Idh/MocA family oxidoreductase</fullName>
    </submittedName>
</protein>
<dbReference type="Gene3D" id="3.30.360.10">
    <property type="entry name" value="Dihydrodipicolinate Reductase, domain 2"/>
    <property type="match status" value="1"/>
</dbReference>
<keyword evidence="5" id="KW-1185">Reference proteome</keyword>
<evidence type="ECO:0000259" key="3">
    <source>
        <dbReference type="Pfam" id="PF02894"/>
    </source>
</evidence>
<evidence type="ECO:0000259" key="2">
    <source>
        <dbReference type="Pfam" id="PF01408"/>
    </source>
</evidence>
<dbReference type="PANTHER" id="PTHR43377">
    <property type="entry name" value="BILIVERDIN REDUCTASE A"/>
    <property type="match status" value="1"/>
</dbReference>
<organism evidence="4 5">
    <name type="scientific">Mediterraneibacter catenae</name>
    <dbReference type="NCBI Taxonomy" id="2594882"/>
    <lineage>
        <taxon>Bacteria</taxon>
        <taxon>Bacillati</taxon>
        <taxon>Bacillota</taxon>
        <taxon>Clostridia</taxon>
        <taxon>Lachnospirales</taxon>
        <taxon>Lachnospiraceae</taxon>
        <taxon>Mediterraneibacter</taxon>
    </lineage>
</organism>
<accession>A0A5M9HZ88</accession>
<feature type="domain" description="Gfo/Idh/MocA-like oxidoreductase C-terminal" evidence="3">
    <location>
        <begin position="130"/>
        <end position="362"/>
    </location>
</feature>
<dbReference type="InterPro" id="IPR004104">
    <property type="entry name" value="Gfo/Idh/MocA-like_OxRdtase_C"/>
</dbReference>
<evidence type="ECO:0000313" key="4">
    <source>
        <dbReference type="EMBL" id="KAA8500799.1"/>
    </source>
</evidence>
<dbReference type="InterPro" id="IPR036291">
    <property type="entry name" value="NAD(P)-bd_dom_sf"/>
</dbReference>
<dbReference type="GO" id="GO:0000166">
    <property type="term" value="F:nucleotide binding"/>
    <property type="evidence" value="ECO:0007669"/>
    <property type="project" value="InterPro"/>
</dbReference>
<comment type="caution">
    <text evidence="4">The sequence shown here is derived from an EMBL/GenBank/DDBJ whole genome shotgun (WGS) entry which is preliminary data.</text>
</comment>
<evidence type="ECO:0000256" key="1">
    <source>
        <dbReference type="ARBA" id="ARBA00010928"/>
    </source>
</evidence>
<gene>
    <name evidence="4" type="ORF">FNY66_11500</name>
</gene>